<dbReference type="SFLD" id="SFLDG01141">
    <property type="entry name" value="C2.B.1:_Sucrose_Phosphatase_Li"/>
    <property type="match status" value="1"/>
</dbReference>
<dbReference type="SFLD" id="SFLDS00003">
    <property type="entry name" value="Haloacid_Dehalogenase"/>
    <property type="match status" value="1"/>
</dbReference>
<comment type="similarity">
    <text evidence="1">Belongs to the glycosyltransferase 20 family.</text>
</comment>
<name>A0A4V1N0Y5_9GAMM</name>
<feature type="region of interest" description="Disordered" evidence="2">
    <location>
        <begin position="760"/>
        <end position="787"/>
    </location>
</feature>
<evidence type="ECO:0000259" key="3">
    <source>
        <dbReference type="Pfam" id="PF05116"/>
    </source>
</evidence>
<dbReference type="InterPro" id="IPR006380">
    <property type="entry name" value="SPP-like_dom"/>
</dbReference>
<dbReference type="SUPFAM" id="SSF56784">
    <property type="entry name" value="HAD-like"/>
    <property type="match status" value="1"/>
</dbReference>
<dbReference type="CDD" id="cd03788">
    <property type="entry name" value="GT20_TPS"/>
    <property type="match status" value="1"/>
</dbReference>
<dbReference type="InterPro" id="IPR006379">
    <property type="entry name" value="HAD-SF_hydro_IIB"/>
</dbReference>
<dbReference type="GO" id="GO:0051473">
    <property type="term" value="P:glucosylglycerol biosynthetic process"/>
    <property type="evidence" value="ECO:0007669"/>
    <property type="project" value="InterPro"/>
</dbReference>
<keyword evidence="5" id="KW-1185">Reference proteome</keyword>
<dbReference type="InterPro" id="IPR023214">
    <property type="entry name" value="HAD_sf"/>
</dbReference>
<gene>
    <name evidence="4" type="primary">ggpS</name>
    <name evidence="4" type="ORF">EPA99_12535</name>
</gene>
<dbReference type="GO" id="GO:0000287">
    <property type="term" value="F:magnesium ion binding"/>
    <property type="evidence" value="ECO:0007669"/>
    <property type="project" value="UniProtKB-ARBA"/>
</dbReference>
<dbReference type="OrthoDB" id="9815690at2"/>
<dbReference type="InterPro" id="IPR012764">
    <property type="entry name" value="Gluc_glyc_Psyn"/>
</dbReference>
<dbReference type="RefSeq" id="WP_129471572.1">
    <property type="nucleotide sequence ID" value="NZ_SAWZ01000006.1"/>
</dbReference>
<dbReference type="InterPro" id="IPR036412">
    <property type="entry name" value="HAD-like_sf"/>
</dbReference>
<dbReference type="EMBL" id="SAWZ01000006">
    <property type="protein sequence ID" value="RXR04301.1"/>
    <property type="molecule type" value="Genomic_DNA"/>
</dbReference>
<dbReference type="SUPFAM" id="SSF53756">
    <property type="entry name" value="UDP-Glycosyltransferase/glycogen phosphorylase"/>
    <property type="match status" value="1"/>
</dbReference>
<dbReference type="EC" id="2.4.1.213" evidence="4"/>
<dbReference type="GO" id="GO:0005992">
    <property type="term" value="P:trehalose biosynthetic process"/>
    <property type="evidence" value="ECO:0007669"/>
    <property type="project" value="InterPro"/>
</dbReference>
<dbReference type="GO" id="GO:0003825">
    <property type="term" value="F:alpha,alpha-trehalose-phosphate synthase (UDP-forming) activity"/>
    <property type="evidence" value="ECO:0007669"/>
    <property type="project" value="TreeGrafter"/>
</dbReference>
<dbReference type="Gene3D" id="3.90.1070.10">
    <property type="match status" value="1"/>
</dbReference>
<proteinExistence type="inferred from homology"/>
<dbReference type="Proteomes" id="UP000289784">
    <property type="component" value="Unassembled WGS sequence"/>
</dbReference>
<comment type="caution">
    <text evidence="4">The sequence shown here is derived from an EMBL/GenBank/DDBJ whole genome shotgun (WGS) entry which is preliminary data.</text>
</comment>
<feature type="domain" description="Sucrose phosphatase-like" evidence="3">
    <location>
        <begin position="19"/>
        <end position="254"/>
    </location>
</feature>
<dbReference type="NCBIfam" id="TIGR02398">
    <property type="entry name" value="gluc_glyc_Psyn"/>
    <property type="match status" value="1"/>
</dbReference>
<evidence type="ECO:0000256" key="1">
    <source>
        <dbReference type="ARBA" id="ARBA00008799"/>
    </source>
</evidence>
<organism evidence="4 5">
    <name type="scientific">Pseudoxanthomonas composti</name>
    <dbReference type="NCBI Taxonomy" id="2137479"/>
    <lineage>
        <taxon>Bacteria</taxon>
        <taxon>Pseudomonadati</taxon>
        <taxon>Pseudomonadota</taxon>
        <taxon>Gammaproteobacteria</taxon>
        <taxon>Lysobacterales</taxon>
        <taxon>Lysobacteraceae</taxon>
        <taxon>Pseudoxanthomonas</taxon>
    </lineage>
</organism>
<evidence type="ECO:0000313" key="5">
    <source>
        <dbReference type="Proteomes" id="UP000289784"/>
    </source>
</evidence>
<accession>A0A4V1N0Y5</accession>
<dbReference type="Gene3D" id="3.40.50.2000">
    <property type="entry name" value="Glycogen Phosphorylase B"/>
    <property type="match status" value="2"/>
</dbReference>
<evidence type="ECO:0000313" key="4">
    <source>
        <dbReference type="EMBL" id="RXR04301.1"/>
    </source>
</evidence>
<dbReference type="GO" id="GO:0016791">
    <property type="term" value="F:phosphatase activity"/>
    <property type="evidence" value="ECO:0007669"/>
    <property type="project" value="UniProtKB-ARBA"/>
</dbReference>
<dbReference type="InterPro" id="IPR001830">
    <property type="entry name" value="Glyco_trans_20"/>
</dbReference>
<dbReference type="NCBIfam" id="TIGR01484">
    <property type="entry name" value="HAD-SF-IIB"/>
    <property type="match status" value="1"/>
</dbReference>
<dbReference type="GO" id="GO:0033828">
    <property type="term" value="F:glucosylglycerol-phosphate synthase activity"/>
    <property type="evidence" value="ECO:0007669"/>
    <property type="project" value="UniProtKB-EC"/>
</dbReference>
<dbReference type="AlphaFoldDB" id="A0A4V1N0Y5"/>
<keyword evidence="4" id="KW-0808">Transferase</keyword>
<keyword evidence="4" id="KW-0328">Glycosyltransferase</keyword>
<dbReference type="Pfam" id="PF00982">
    <property type="entry name" value="Glyco_transf_20"/>
    <property type="match status" value="1"/>
</dbReference>
<dbReference type="Gene3D" id="3.40.50.1000">
    <property type="entry name" value="HAD superfamily/HAD-like"/>
    <property type="match status" value="1"/>
</dbReference>
<dbReference type="PANTHER" id="PTHR10788:SF106">
    <property type="entry name" value="BCDNA.GH08860"/>
    <property type="match status" value="1"/>
</dbReference>
<dbReference type="PANTHER" id="PTHR10788">
    <property type="entry name" value="TREHALOSE-6-PHOSPHATE SYNTHASE"/>
    <property type="match status" value="1"/>
</dbReference>
<dbReference type="Pfam" id="PF05116">
    <property type="entry name" value="S6PP"/>
    <property type="match status" value="1"/>
</dbReference>
<protein>
    <submittedName>
        <fullName evidence="4">Glucosylglycerol-phosphate synthase</fullName>
        <ecNumber evidence="4">2.4.1.213</ecNumber>
    </submittedName>
</protein>
<evidence type="ECO:0000256" key="2">
    <source>
        <dbReference type="SAM" id="MobiDB-lite"/>
    </source>
</evidence>
<sequence>MTPQKPHNAPSSSASNEAKLILATDLDGTFLAGSPEDRFKLYRLIDQHPEIQLIFITGRGLEAVMPLLNDPSVPRPDYVVCDVGATVVDGRTLQSLHPLQSRIDARWPGDYVVAQALREFPQLVRQDVPQARRCSYYCDPQTLAPIRSQIEKTAQDLGCAVLYSGERYLDVLPPDTDKGRTLAALAKHLKLPRERILVAGDTLNDLSMYAAGFRGVCVGDSEPALIEATGSLAQVYHAKAPGCGGILEAIDHFDLLGDSGLPATPAPRKGGAELLMVYHRLPYEEFFEGGKVVRRQPKSPNGIIPSLLGFFEGGQKGSWVAWSIDDPKRGPFETHTPVDAEKYPTLTAARVPLTKTEVDIFYKRFSKEAFWPMLHVFWERAKFREDDWQVFLKVNRKFAEATAAEAADGATVWVHDYNLWMVPAYLREMRPDLKIAFFHHTYFPSADVFNVVPWRREIIGSLLSCDYVGFHIPRQVENFVDVVRGVAPVERVRTESCAPRFLTYGCAVGLDTMTTRLRVGHREVALGAHPVGTDMRRIKATLGKADVRNNIFKLRREIGARKLVLSVERLDYTKGTLAKLEAFERLLETHAEHHGKVTLLMICVPAAKEMTVYRQLQNQIEQAVGRINGRFARMDWTPVRFFAQAFPFDEVVAHYAAAQVMWITPLRDGLNLVGKEFVATQGIEGGDGVLVLSEFAGAAAELKGAVLTNPHDTNDLSNGLHQALTMPDAEIAGRMRQLVEIVEYYDVDRWGKDFLEAVGQAGARPAGRRKSVAARPAPRRASENSPA</sequence>
<dbReference type="SFLD" id="SFLDG01140">
    <property type="entry name" value="C2.B:_Phosphomannomutase_and_P"/>
    <property type="match status" value="1"/>
</dbReference>
<reference evidence="4 5" key="1">
    <citation type="submission" date="2019-01" db="EMBL/GenBank/DDBJ databases">
        <title>Pseudoxanthomonas composti sp. nov., isolated from compost.</title>
        <authorList>
            <person name="Yang G."/>
        </authorList>
    </citation>
    <scope>NUCLEOTIDE SEQUENCE [LARGE SCALE GENOMIC DNA]</scope>
    <source>
        <strain evidence="4 5">GSS15</strain>
    </source>
</reference>